<keyword evidence="3" id="KW-1185">Reference proteome</keyword>
<feature type="signal peptide" evidence="1">
    <location>
        <begin position="1"/>
        <end position="23"/>
    </location>
</feature>
<evidence type="ECO:0000256" key="1">
    <source>
        <dbReference type="SAM" id="SignalP"/>
    </source>
</evidence>
<comment type="caution">
    <text evidence="2">The sequence shown here is derived from an EMBL/GenBank/DDBJ whole genome shotgun (WGS) entry which is preliminary data.</text>
</comment>
<dbReference type="EMBL" id="BQFW01000013">
    <property type="protein sequence ID" value="GJJ77405.1"/>
    <property type="molecule type" value="Genomic_DNA"/>
</dbReference>
<evidence type="ECO:0000313" key="2">
    <source>
        <dbReference type="EMBL" id="GJJ77405.1"/>
    </source>
</evidence>
<protein>
    <submittedName>
        <fullName evidence="2">Uncharacterized protein</fullName>
    </submittedName>
</protein>
<dbReference type="Proteomes" id="UP000827284">
    <property type="component" value="Unassembled WGS sequence"/>
</dbReference>
<dbReference type="AlphaFoldDB" id="A0A9P3HIX3"/>
<sequence>MISIFWPILLLFAGLSLLERVVAITCLCHSPYAKNDYSNDKLVGYLRLGVRRKPFYNGEGLIFNSNCARQDLDEITLNNMDRLVILRSVTSDSTAAVITNGFCGCMTHIANNSFRVCEKWTPKS</sequence>
<reference evidence="2" key="2">
    <citation type="journal article" date="2022" name="Microbiol. Resour. Announc.">
        <title>Whole-Genome Sequence of Entomortierella parvispora E1425, a Mucoromycotan Fungus Associated with Burkholderiaceae-Related Endosymbiotic Bacteria.</title>
        <authorList>
            <person name="Herlambang A."/>
            <person name="Guo Y."/>
            <person name="Takashima Y."/>
            <person name="Narisawa K."/>
            <person name="Ohta H."/>
            <person name="Nishizawa T."/>
        </authorList>
    </citation>
    <scope>NUCLEOTIDE SEQUENCE</scope>
    <source>
        <strain evidence="2">E1425</strain>
    </source>
</reference>
<organism evidence="2 3">
    <name type="scientific">Entomortierella parvispora</name>
    <dbReference type="NCBI Taxonomy" id="205924"/>
    <lineage>
        <taxon>Eukaryota</taxon>
        <taxon>Fungi</taxon>
        <taxon>Fungi incertae sedis</taxon>
        <taxon>Mucoromycota</taxon>
        <taxon>Mortierellomycotina</taxon>
        <taxon>Mortierellomycetes</taxon>
        <taxon>Mortierellales</taxon>
        <taxon>Mortierellaceae</taxon>
        <taxon>Entomortierella</taxon>
    </lineage>
</organism>
<accession>A0A9P3HIX3</accession>
<gene>
    <name evidence="2" type="ORF">EMPS_09764</name>
</gene>
<name>A0A9P3HIX3_9FUNG</name>
<proteinExistence type="predicted"/>
<keyword evidence="1" id="KW-0732">Signal</keyword>
<reference evidence="2" key="1">
    <citation type="submission" date="2021-11" db="EMBL/GenBank/DDBJ databases">
        <authorList>
            <person name="Herlambang A."/>
            <person name="Guo Y."/>
            <person name="Takashima Y."/>
            <person name="Nishizawa T."/>
        </authorList>
    </citation>
    <scope>NUCLEOTIDE SEQUENCE</scope>
    <source>
        <strain evidence="2">E1425</strain>
    </source>
</reference>
<evidence type="ECO:0000313" key="3">
    <source>
        <dbReference type="Proteomes" id="UP000827284"/>
    </source>
</evidence>
<feature type="chain" id="PRO_5040275661" evidence="1">
    <location>
        <begin position="24"/>
        <end position="124"/>
    </location>
</feature>